<evidence type="ECO:0000256" key="2">
    <source>
        <dbReference type="ARBA" id="ARBA00035119"/>
    </source>
</evidence>
<protein>
    <recommendedName>
        <fullName evidence="3 6">Queuosine 5'-phosphate N-glycosylase/hydrolase</fullName>
        <ecNumber evidence="6">3.2.2.-</ecNumber>
    </recommendedName>
    <alternativeName>
        <fullName evidence="4 6">Queuosine-nucleotide N-glycosylase/hydrolase</fullName>
    </alternativeName>
</protein>
<comment type="similarity">
    <text evidence="2 6">Belongs to the QNG1 protein family.</text>
</comment>
<dbReference type="AlphaFoldDB" id="A0A915JQI9"/>
<reference evidence="8" key="1">
    <citation type="submission" date="2022-11" db="UniProtKB">
        <authorList>
            <consortium name="WormBaseParasite"/>
        </authorList>
    </citation>
    <scope>IDENTIFICATION</scope>
</reference>
<sequence>MLYDKVSSLFRCFFVSTINFSFWPDLGNHFTVSYNNRQETGYIALCALFKKALEVNIPITECDFYLNSSYENVKSIFIGDDGHLIPMFDARYECLLESAKVLKEKFAGSFLECLKIADGSAKNLLCLILKHFTSFRDYAEYDGRTGRFSFLKRAQILISDVYHAFNGRKPADFTDLDVLTMFADYRVPQVLAYFGVLKYDGSLSQILEKNQFLENGNPMEVEIRGCSIFAVEEIVEKVNEMLLKIDCNASKINAASLDYFLWNYRRAHAAEIEEKFPFHKTRCIYY</sequence>
<evidence type="ECO:0000256" key="1">
    <source>
        <dbReference type="ARBA" id="ARBA00022801"/>
    </source>
</evidence>
<evidence type="ECO:0000313" key="7">
    <source>
        <dbReference type="Proteomes" id="UP000887565"/>
    </source>
</evidence>
<dbReference type="PANTHER" id="PTHR21314">
    <property type="entry name" value="QUEUOSINE 5'-PHOSPHATE N-GLYCOSYLASE_HYDROLASE-RELATED"/>
    <property type="match status" value="1"/>
</dbReference>
<comment type="function">
    <text evidence="6">Catalyzes the hydrolysis of queuosine 5'-phosphate, releasing the nucleobase queuine (q). Is required for salvage of queuine from exogenous queuosine (Q) that is imported and then converted to queuosine 5'-phosphate intracellularly.</text>
</comment>
<dbReference type="Pfam" id="PF10343">
    <property type="entry name" value="Q_salvage"/>
    <property type="match status" value="1"/>
</dbReference>
<dbReference type="PANTHER" id="PTHR21314:SF0">
    <property type="entry name" value="QUEUOSINE 5'-PHOSPHATE N-GLYCOSYLASE_HYDROLASE"/>
    <property type="match status" value="1"/>
</dbReference>
<evidence type="ECO:0000256" key="4">
    <source>
        <dbReference type="ARBA" id="ARBA00035393"/>
    </source>
</evidence>
<dbReference type="GO" id="GO:0006400">
    <property type="term" value="P:tRNA modification"/>
    <property type="evidence" value="ECO:0007669"/>
    <property type="project" value="TreeGrafter"/>
</dbReference>
<accession>A0A915JQI9</accession>
<organism evidence="7 8">
    <name type="scientific">Romanomermis culicivorax</name>
    <name type="common">Nematode worm</name>
    <dbReference type="NCBI Taxonomy" id="13658"/>
    <lineage>
        <taxon>Eukaryota</taxon>
        <taxon>Metazoa</taxon>
        <taxon>Ecdysozoa</taxon>
        <taxon>Nematoda</taxon>
        <taxon>Enoplea</taxon>
        <taxon>Dorylaimia</taxon>
        <taxon>Mermithida</taxon>
        <taxon>Mermithoidea</taxon>
        <taxon>Mermithidae</taxon>
        <taxon>Romanomermis</taxon>
    </lineage>
</organism>
<keyword evidence="7" id="KW-1185">Reference proteome</keyword>
<name>A0A915JQI9_ROMCU</name>
<proteinExistence type="inferred from homology"/>
<dbReference type="Proteomes" id="UP000887565">
    <property type="component" value="Unplaced"/>
</dbReference>
<dbReference type="InterPro" id="IPR019438">
    <property type="entry name" value="Q_salvage"/>
</dbReference>
<evidence type="ECO:0000256" key="6">
    <source>
        <dbReference type="RuleBase" id="RU365002"/>
    </source>
</evidence>
<evidence type="ECO:0000256" key="3">
    <source>
        <dbReference type="ARBA" id="ARBA00035306"/>
    </source>
</evidence>
<dbReference type="EC" id="3.2.2.-" evidence="6"/>
<evidence type="ECO:0000313" key="8">
    <source>
        <dbReference type="WBParaSite" id="nRc.2.0.1.t28470-RA"/>
    </source>
</evidence>
<evidence type="ECO:0000256" key="5">
    <source>
        <dbReference type="ARBA" id="ARBA00048204"/>
    </source>
</evidence>
<dbReference type="WBParaSite" id="nRc.2.0.1.t28470-RA">
    <property type="protein sequence ID" value="nRc.2.0.1.t28470-RA"/>
    <property type="gene ID" value="nRc.2.0.1.g28470"/>
</dbReference>
<keyword evidence="1 6" id="KW-0378">Hydrolase</keyword>
<dbReference type="GO" id="GO:0016787">
    <property type="term" value="F:hydrolase activity"/>
    <property type="evidence" value="ECO:0007669"/>
    <property type="project" value="UniProtKB-KW"/>
</dbReference>
<dbReference type="OMA" id="FSFWSEE"/>
<comment type="catalytic activity">
    <reaction evidence="5 6">
        <text>queuosine 5'-phosphate + H2O = queuine + D-ribose 5-phosphate</text>
        <dbReference type="Rhea" id="RHEA:75387"/>
        <dbReference type="ChEBI" id="CHEBI:15377"/>
        <dbReference type="ChEBI" id="CHEBI:17433"/>
        <dbReference type="ChEBI" id="CHEBI:78346"/>
        <dbReference type="ChEBI" id="CHEBI:194371"/>
    </reaction>
    <physiologicalReaction direction="left-to-right" evidence="5 6">
        <dbReference type="Rhea" id="RHEA:75388"/>
    </physiologicalReaction>
</comment>